<comment type="pathway">
    <text evidence="4">Nucleotide-sugar biosynthesis; UDP-alpha-D-xylose biosynthesis; UDP-alpha-D-xylose from UDP-alpha-D-glucuronate: step 1/1.</text>
</comment>
<protein>
    <recommendedName>
        <fullName evidence="6">UDP-glucuronate decarboxylase</fullName>
        <ecNumber evidence="6">4.1.1.35</ecNumber>
    </recommendedName>
</protein>
<evidence type="ECO:0000313" key="17">
    <source>
        <dbReference type="EMBL" id="KST69096.1"/>
    </source>
</evidence>
<evidence type="ECO:0000256" key="5">
    <source>
        <dbReference type="ARBA" id="ARBA00007505"/>
    </source>
</evidence>
<dbReference type="GO" id="GO:0033320">
    <property type="term" value="P:UDP-D-xylose biosynthetic process"/>
    <property type="evidence" value="ECO:0007669"/>
    <property type="project" value="UniProtKB-UniPathway"/>
</dbReference>
<name>A0A0V7ZX66_9CYAN</name>
<dbReference type="EMBL" id="LMTZ01000035">
    <property type="protein sequence ID" value="KST69096.1"/>
    <property type="molecule type" value="Genomic_DNA"/>
</dbReference>
<keyword evidence="15" id="KW-0456">Lyase</keyword>
<keyword evidence="9" id="KW-0210">Decarboxylase</keyword>
<keyword evidence="7" id="KW-0963">Cytoplasm</keyword>
<evidence type="ECO:0000256" key="11">
    <source>
        <dbReference type="ARBA" id="ARBA00022989"/>
    </source>
</evidence>
<dbReference type="OrthoDB" id="9771073at2"/>
<evidence type="ECO:0000256" key="10">
    <source>
        <dbReference type="ARBA" id="ARBA00022968"/>
    </source>
</evidence>
<dbReference type="GO" id="GO:0005737">
    <property type="term" value="C:cytoplasm"/>
    <property type="evidence" value="ECO:0007669"/>
    <property type="project" value="UniProtKB-SubCell"/>
</dbReference>
<gene>
    <name evidence="17" type="ORF">BC008_34850</name>
</gene>
<evidence type="ECO:0000256" key="8">
    <source>
        <dbReference type="ARBA" id="ARBA00022692"/>
    </source>
</evidence>
<evidence type="ECO:0000256" key="1">
    <source>
        <dbReference type="ARBA" id="ARBA00001911"/>
    </source>
</evidence>
<dbReference type="Pfam" id="PF16363">
    <property type="entry name" value="GDP_Man_Dehyd"/>
    <property type="match status" value="1"/>
</dbReference>
<evidence type="ECO:0000256" key="4">
    <source>
        <dbReference type="ARBA" id="ARBA00005100"/>
    </source>
</evidence>
<evidence type="ECO:0000256" key="13">
    <source>
        <dbReference type="ARBA" id="ARBA00023034"/>
    </source>
</evidence>
<dbReference type="InterPro" id="IPR016040">
    <property type="entry name" value="NAD(P)-bd_dom"/>
</dbReference>
<accession>A0A0V7ZX66</accession>
<keyword evidence="12" id="KW-0520">NAD</keyword>
<dbReference type="GO" id="GO:0042732">
    <property type="term" value="P:D-xylose metabolic process"/>
    <property type="evidence" value="ECO:0007669"/>
    <property type="project" value="InterPro"/>
</dbReference>
<evidence type="ECO:0000259" key="16">
    <source>
        <dbReference type="Pfam" id="PF16363"/>
    </source>
</evidence>
<dbReference type="PANTHER" id="PTHR43078:SF6">
    <property type="entry name" value="UDP-GLUCURONIC ACID DECARBOXYLASE 1"/>
    <property type="match status" value="1"/>
</dbReference>
<feature type="domain" description="NAD(P)-binding" evidence="16">
    <location>
        <begin position="4"/>
        <end position="297"/>
    </location>
</feature>
<dbReference type="RefSeq" id="WP_027843441.1">
    <property type="nucleotide sequence ID" value="NZ_LMTZ01000035.1"/>
</dbReference>
<keyword evidence="13" id="KW-0333">Golgi apparatus</keyword>
<keyword evidence="11" id="KW-1133">Transmembrane helix</keyword>
<keyword evidence="18" id="KW-1185">Reference proteome</keyword>
<evidence type="ECO:0000256" key="9">
    <source>
        <dbReference type="ARBA" id="ARBA00022793"/>
    </source>
</evidence>
<dbReference type="AlphaFoldDB" id="A0A0V7ZX66"/>
<evidence type="ECO:0000256" key="15">
    <source>
        <dbReference type="ARBA" id="ARBA00023239"/>
    </source>
</evidence>
<keyword evidence="10" id="KW-0735">Signal-anchor</keyword>
<dbReference type="FunFam" id="3.40.50.720:FF:000150">
    <property type="entry name" value="UDP-glucuronic acid decarboxylase 6"/>
    <property type="match status" value="1"/>
</dbReference>
<dbReference type="GO" id="GO:0070403">
    <property type="term" value="F:NAD+ binding"/>
    <property type="evidence" value="ECO:0007669"/>
    <property type="project" value="InterPro"/>
</dbReference>
<dbReference type="Gene3D" id="3.40.50.720">
    <property type="entry name" value="NAD(P)-binding Rossmann-like Domain"/>
    <property type="match status" value="1"/>
</dbReference>
<evidence type="ECO:0000256" key="14">
    <source>
        <dbReference type="ARBA" id="ARBA00023136"/>
    </source>
</evidence>
<comment type="cofactor">
    <cofactor evidence="1">
        <name>NAD(+)</name>
        <dbReference type="ChEBI" id="CHEBI:57540"/>
    </cofactor>
</comment>
<dbReference type="PANTHER" id="PTHR43078">
    <property type="entry name" value="UDP-GLUCURONIC ACID DECARBOXYLASE-RELATED"/>
    <property type="match status" value="1"/>
</dbReference>
<dbReference type="InterPro" id="IPR036291">
    <property type="entry name" value="NAD(P)-bd_dom_sf"/>
</dbReference>
<dbReference type="InterPro" id="IPR044516">
    <property type="entry name" value="UXS-like"/>
</dbReference>
<dbReference type="CDD" id="cd05230">
    <property type="entry name" value="UGD_SDR_e"/>
    <property type="match status" value="1"/>
</dbReference>
<dbReference type="UniPathway" id="UPA00796">
    <property type="reaction ID" value="UER00771"/>
</dbReference>
<evidence type="ECO:0000256" key="2">
    <source>
        <dbReference type="ARBA" id="ARBA00004447"/>
    </source>
</evidence>
<keyword evidence="8" id="KW-0812">Transmembrane</keyword>
<reference evidence="17 18" key="1">
    <citation type="journal article" date="2015" name="Genome Announc.">
        <title>Draft Genome of the Euendolithic (true boring) Cyanobacterium Mastigocoleus testarum strain BC008.</title>
        <authorList>
            <person name="Guida B.S."/>
            <person name="Garcia-Pichel F."/>
        </authorList>
    </citation>
    <scope>NUCLEOTIDE SEQUENCE [LARGE SCALE GENOMIC DNA]</scope>
    <source>
        <strain evidence="17 18">BC008</strain>
    </source>
</reference>
<evidence type="ECO:0000256" key="3">
    <source>
        <dbReference type="ARBA" id="ARBA00004496"/>
    </source>
</evidence>
<dbReference type="Proteomes" id="UP000053372">
    <property type="component" value="Unassembled WGS sequence"/>
</dbReference>
<sequence>MRILVTGGAGFIGSHLVDKLMDEGHEVICLDNFYTGHKRNLLKWLGNPYFELIRHDITEPIRLEVDQIYHLACPASPVHYQYNPVKTVKTNVMGTLNMLGLAKRVKARLLLASTSEVYGDPEVHPQNEEYWGNVNPIGIRSCYDEGKRIAETLTFDYYRQNNVDVRVARIFNTYGPRMLENDGRVVSNFIVQALKGTPLTVYGNGSQTRSFCYVSNLVEGLIGLMNNEYIGPINLGNPDEYTILELAQTIQNMINPEVEIKFEPLPSDDPRRRRPDITKAKTLLNWEPNVPLQEGLKLTIEDFRQRVKTEKKLVISAQ</sequence>
<comment type="subcellular location">
    <subcellularLocation>
        <location evidence="3">Cytoplasm</location>
    </subcellularLocation>
    <subcellularLocation>
        <location evidence="2">Golgi apparatus</location>
        <location evidence="2">Golgi stack membrane</location>
        <topology evidence="2">Single-pass type II membrane protein</topology>
    </subcellularLocation>
</comment>
<dbReference type="SUPFAM" id="SSF51735">
    <property type="entry name" value="NAD(P)-binding Rossmann-fold domains"/>
    <property type="match status" value="1"/>
</dbReference>
<evidence type="ECO:0000256" key="6">
    <source>
        <dbReference type="ARBA" id="ARBA00012290"/>
    </source>
</evidence>
<evidence type="ECO:0000313" key="18">
    <source>
        <dbReference type="Proteomes" id="UP000053372"/>
    </source>
</evidence>
<comment type="similarity">
    <text evidence="5">Belongs to the NAD(P)-dependent epimerase/dehydratase family. UDP-glucuronic acid decarboxylase subfamily.</text>
</comment>
<organism evidence="17 18">
    <name type="scientific">Mastigocoleus testarum BC008</name>
    <dbReference type="NCBI Taxonomy" id="371196"/>
    <lineage>
        <taxon>Bacteria</taxon>
        <taxon>Bacillati</taxon>
        <taxon>Cyanobacteriota</taxon>
        <taxon>Cyanophyceae</taxon>
        <taxon>Nostocales</taxon>
        <taxon>Hapalosiphonaceae</taxon>
        <taxon>Mastigocoleus</taxon>
    </lineage>
</organism>
<dbReference type="EC" id="4.1.1.35" evidence="6"/>
<evidence type="ECO:0000256" key="12">
    <source>
        <dbReference type="ARBA" id="ARBA00023027"/>
    </source>
</evidence>
<evidence type="ECO:0000256" key="7">
    <source>
        <dbReference type="ARBA" id="ARBA00022490"/>
    </source>
</evidence>
<dbReference type="GO" id="GO:0048040">
    <property type="term" value="F:UDP-glucuronate decarboxylase activity"/>
    <property type="evidence" value="ECO:0007669"/>
    <property type="project" value="UniProtKB-EC"/>
</dbReference>
<keyword evidence="14" id="KW-0472">Membrane</keyword>
<comment type="caution">
    <text evidence="17">The sequence shown here is derived from an EMBL/GenBank/DDBJ whole genome shotgun (WGS) entry which is preliminary data.</text>
</comment>
<proteinExistence type="inferred from homology"/>
<dbReference type="Gene3D" id="3.90.25.10">
    <property type="entry name" value="UDP-galactose 4-epimerase, domain 1"/>
    <property type="match status" value="1"/>
</dbReference>